<feature type="domain" description="PIN" evidence="5">
    <location>
        <begin position="3"/>
        <end position="119"/>
    </location>
</feature>
<evidence type="ECO:0000256" key="2">
    <source>
        <dbReference type="ARBA" id="ARBA00022723"/>
    </source>
</evidence>
<dbReference type="Proteomes" id="UP000051927">
    <property type="component" value="Unassembled WGS sequence"/>
</dbReference>
<protein>
    <submittedName>
        <fullName evidence="6">PIN domain protein</fullName>
    </submittedName>
</protein>
<dbReference type="InterPro" id="IPR029060">
    <property type="entry name" value="PIN-like_dom_sf"/>
</dbReference>
<keyword evidence="7" id="KW-1185">Reference proteome</keyword>
<reference evidence="6 7" key="1">
    <citation type="journal article" date="2015" name="Genome Announc.">
        <title>Expanding the biotechnology potential of lactobacilli through comparative genomics of 213 strains and associated genera.</title>
        <authorList>
            <person name="Sun Z."/>
            <person name="Harris H.M."/>
            <person name="McCann A."/>
            <person name="Guo C."/>
            <person name="Argimon S."/>
            <person name="Zhang W."/>
            <person name="Yang X."/>
            <person name="Jeffery I.B."/>
            <person name="Cooney J.C."/>
            <person name="Kagawa T.F."/>
            <person name="Liu W."/>
            <person name="Song Y."/>
            <person name="Salvetti E."/>
            <person name="Wrobel A."/>
            <person name="Rasinkangas P."/>
            <person name="Parkhill J."/>
            <person name="Rea M.C."/>
            <person name="O'Sullivan O."/>
            <person name="Ritari J."/>
            <person name="Douillard F.P."/>
            <person name="Paul Ross R."/>
            <person name="Yang R."/>
            <person name="Briner A.E."/>
            <person name="Felis G.E."/>
            <person name="de Vos W.M."/>
            <person name="Barrangou R."/>
            <person name="Klaenhammer T.R."/>
            <person name="Caufield P.W."/>
            <person name="Cui Y."/>
            <person name="Zhang H."/>
            <person name="O'Toole P.W."/>
        </authorList>
    </citation>
    <scope>NUCLEOTIDE SEQUENCE [LARGE SCALE GENOMIC DNA]</scope>
    <source>
        <strain evidence="6 7">DSM 7090</strain>
    </source>
</reference>
<keyword evidence="4" id="KW-0460">Magnesium</keyword>
<dbReference type="SUPFAM" id="SSF88723">
    <property type="entry name" value="PIN domain-like"/>
    <property type="match status" value="1"/>
</dbReference>
<evidence type="ECO:0000256" key="1">
    <source>
        <dbReference type="ARBA" id="ARBA00022722"/>
    </source>
</evidence>
<keyword evidence="2" id="KW-0479">Metal-binding</keyword>
<comment type="caution">
    <text evidence="6">The sequence shown here is derived from an EMBL/GenBank/DDBJ whole genome shotgun (WGS) entry which is preliminary data.</text>
</comment>
<evidence type="ECO:0000256" key="4">
    <source>
        <dbReference type="ARBA" id="ARBA00022842"/>
    </source>
</evidence>
<dbReference type="InterPro" id="IPR002716">
    <property type="entry name" value="PIN_dom"/>
</dbReference>
<keyword evidence="1" id="KW-0540">Nuclease</keyword>
<dbReference type="Pfam" id="PF13470">
    <property type="entry name" value="PIN_3"/>
    <property type="match status" value="1"/>
</dbReference>
<accession>A0ABR5Q056</accession>
<sequence length="152" mass="17052">MMRVLVDTNVLIDFLAQRAPFFDEARKLLVFAAMGDYELWASASQISDIFYVLSEGGKASKTDAAKAALISLRGIIKICAPGGEETDKALESTWSDFEDALLYQAAMSLGARCIITRNTQDFTLSSLPVYTCQQFFTWMEQKHHLAYKELTF</sequence>
<dbReference type="Gene3D" id="3.40.50.1010">
    <property type="entry name" value="5'-nuclease"/>
    <property type="match status" value="1"/>
</dbReference>
<dbReference type="GeneID" id="84904846"/>
<evidence type="ECO:0000313" key="7">
    <source>
        <dbReference type="Proteomes" id="UP000051927"/>
    </source>
</evidence>
<evidence type="ECO:0000313" key="6">
    <source>
        <dbReference type="EMBL" id="KRO01487.1"/>
    </source>
</evidence>
<keyword evidence="3" id="KW-0378">Hydrolase</keyword>
<dbReference type="CDD" id="cd09854">
    <property type="entry name" value="PIN_VapC-like"/>
    <property type="match status" value="1"/>
</dbReference>
<gene>
    <name evidence="6" type="ORF">IV60_GL001358</name>
</gene>
<evidence type="ECO:0000256" key="3">
    <source>
        <dbReference type="ARBA" id="ARBA00022801"/>
    </source>
</evidence>
<dbReference type="RefSeq" id="WP_003149973.1">
    <property type="nucleotide sequence ID" value="NZ_JQCP01000004.1"/>
</dbReference>
<evidence type="ECO:0000259" key="5">
    <source>
        <dbReference type="Pfam" id="PF13470"/>
    </source>
</evidence>
<dbReference type="EMBL" id="JQCP01000004">
    <property type="protein sequence ID" value="KRO01487.1"/>
    <property type="molecule type" value="Genomic_DNA"/>
</dbReference>
<proteinExistence type="predicted"/>
<organism evidence="6 7">
    <name type="scientific">Lancefieldella rimae</name>
    <dbReference type="NCBI Taxonomy" id="1383"/>
    <lineage>
        <taxon>Bacteria</taxon>
        <taxon>Bacillati</taxon>
        <taxon>Actinomycetota</taxon>
        <taxon>Coriobacteriia</taxon>
        <taxon>Coriobacteriales</taxon>
        <taxon>Atopobiaceae</taxon>
        <taxon>Lancefieldella</taxon>
    </lineage>
</organism>
<name>A0ABR5Q056_9ACTN</name>